<dbReference type="AlphaFoldDB" id="A0A2V3IRB4"/>
<protein>
    <recommendedName>
        <fullName evidence="3">DUF3598 domain-containing protein</fullName>
    </recommendedName>
</protein>
<dbReference type="InterPro" id="IPR012674">
    <property type="entry name" value="Calycin"/>
</dbReference>
<reference evidence="1 2" key="1">
    <citation type="journal article" date="2018" name="Mol. Biol. Evol.">
        <title>Analysis of the draft genome of the red seaweed Gracilariopsis chorda provides insights into genome size evolution in Rhodophyta.</title>
        <authorList>
            <person name="Lee J."/>
            <person name="Yang E.C."/>
            <person name="Graf L."/>
            <person name="Yang J.H."/>
            <person name="Qiu H."/>
            <person name="Zel Zion U."/>
            <person name="Chan C.X."/>
            <person name="Stephens T.G."/>
            <person name="Weber A.P.M."/>
            <person name="Boo G.H."/>
            <person name="Boo S.M."/>
            <person name="Kim K.M."/>
            <person name="Shin Y."/>
            <person name="Jung M."/>
            <person name="Lee S.J."/>
            <person name="Yim H.S."/>
            <person name="Lee J.H."/>
            <person name="Bhattacharya D."/>
            <person name="Yoon H.S."/>
        </authorList>
    </citation>
    <scope>NUCLEOTIDE SEQUENCE [LARGE SCALE GENOMIC DNA]</scope>
    <source>
        <strain evidence="1 2">SKKU-2015</strain>
        <tissue evidence="1">Whole body</tissue>
    </source>
</reference>
<dbReference type="EMBL" id="NBIV01000084">
    <property type="protein sequence ID" value="PXF44662.1"/>
    <property type="molecule type" value="Genomic_DNA"/>
</dbReference>
<sequence>MSQSGEDAVDSKMPGGIEAHAGVWEGTFTHRDADTGEVRDRHRSWVEVGVRGDKYAQRNRYEWDDGRKETLVFYGAVRNGRVEIAGSGVRGYAVCLDEGAVVFYGQKEAQALSFVDVITKTGEDARARTWQVFDGKRVCTIVHVVERRVCTRDVYDEIAQ</sequence>
<comment type="caution">
    <text evidence="1">The sequence shown here is derived from an EMBL/GenBank/DDBJ whole genome shotgun (WGS) entry which is preliminary data.</text>
</comment>
<evidence type="ECO:0000313" key="1">
    <source>
        <dbReference type="EMBL" id="PXF44662.1"/>
    </source>
</evidence>
<organism evidence="1 2">
    <name type="scientific">Gracilariopsis chorda</name>
    <dbReference type="NCBI Taxonomy" id="448386"/>
    <lineage>
        <taxon>Eukaryota</taxon>
        <taxon>Rhodophyta</taxon>
        <taxon>Florideophyceae</taxon>
        <taxon>Rhodymeniophycidae</taxon>
        <taxon>Gracilariales</taxon>
        <taxon>Gracilariaceae</taxon>
        <taxon>Gracilariopsis</taxon>
    </lineage>
</organism>
<name>A0A2V3IRB4_9FLOR</name>
<evidence type="ECO:0000313" key="2">
    <source>
        <dbReference type="Proteomes" id="UP000247409"/>
    </source>
</evidence>
<evidence type="ECO:0008006" key="3">
    <source>
        <dbReference type="Google" id="ProtNLM"/>
    </source>
</evidence>
<accession>A0A2V3IRB4</accession>
<dbReference type="Proteomes" id="UP000247409">
    <property type="component" value="Unassembled WGS sequence"/>
</dbReference>
<dbReference type="Gene3D" id="2.40.128.20">
    <property type="match status" value="1"/>
</dbReference>
<proteinExistence type="predicted"/>
<gene>
    <name evidence="1" type="ORF">BWQ96_05604</name>
</gene>
<keyword evidence="2" id="KW-1185">Reference proteome</keyword>